<organism evidence="4">
    <name type="scientific">Brugia timori</name>
    <dbReference type="NCBI Taxonomy" id="42155"/>
    <lineage>
        <taxon>Eukaryota</taxon>
        <taxon>Metazoa</taxon>
        <taxon>Ecdysozoa</taxon>
        <taxon>Nematoda</taxon>
        <taxon>Chromadorea</taxon>
        <taxon>Rhabditida</taxon>
        <taxon>Spirurina</taxon>
        <taxon>Spiruromorpha</taxon>
        <taxon>Filarioidea</taxon>
        <taxon>Onchocercidae</taxon>
        <taxon>Brugia</taxon>
    </lineage>
</organism>
<keyword evidence="1" id="KW-1133">Transmembrane helix</keyword>
<keyword evidence="3" id="KW-1185">Reference proteome</keyword>
<reference evidence="4" key="1">
    <citation type="submission" date="2017-02" db="UniProtKB">
        <authorList>
            <consortium name="WormBaseParasite"/>
        </authorList>
    </citation>
    <scope>IDENTIFICATION</scope>
</reference>
<name>A0A0R3QAU0_9BILA</name>
<evidence type="ECO:0000313" key="3">
    <source>
        <dbReference type="Proteomes" id="UP000280834"/>
    </source>
</evidence>
<gene>
    <name evidence="2" type="ORF">BTMF_LOCUS2774</name>
</gene>
<proteinExistence type="predicted"/>
<feature type="transmembrane region" description="Helical" evidence="1">
    <location>
        <begin position="29"/>
        <end position="52"/>
    </location>
</feature>
<dbReference type="Proteomes" id="UP000280834">
    <property type="component" value="Unassembled WGS sequence"/>
</dbReference>
<evidence type="ECO:0000313" key="4">
    <source>
        <dbReference type="WBParaSite" id="BTMF_0000346101-mRNA-1"/>
    </source>
</evidence>
<dbReference type="WBParaSite" id="BTMF_0000346101-mRNA-1">
    <property type="protein sequence ID" value="BTMF_0000346101-mRNA-1"/>
    <property type="gene ID" value="BTMF_0000346101"/>
</dbReference>
<keyword evidence="1" id="KW-0812">Transmembrane</keyword>
<sequence length="117" mass="13683">HRSSNVGTYVSIVQVKRNFFSLLFEEITLSKFCMLLAMKVACSLFLIFVFLWTSVVSKSIGQIEAPLMEPMRYKKWTKLEPSVRFLTNDEANGRKPSRKAKHMFLCYEILFYNSNNK</sequence>
<keyword evidence="1" id="KW-0472">Membrane</keyword>
<reference evidence="2 3" key="2">
    <citation type="submission" date="2018-11" db="EMBL/GenBank/DDBJ databases">
        <authorList>
            <consortium name="Pathogen Informatics"/>
        </authorList>
    </citation>
    <scope>NUCLEOTIDE SEQUENCE [LARGE SCALE GENOMIC DNA]</scope>
</reference>
<dbReference type="EMBL" id="UZAG01002364">
    <property type="protein sequence ID" value="VDO13306.1"/>
    <property type="molecule type" value="Genomic_DNA"/>
</dbReference>
<evidence type="ECO:0000256" key="1">
    <source>
        <dbReference type="SAM" id="Phobius"/>
    </source>
</evidence>
<accession>A0A0R3QAU0</accession>
<protein>
    <submittedName>
        <fullName evidence="4">Lipocalin</fullName>
    </submittedName>
</protein>
<evidence type="ECO:0000313" key="2">
    <source>
        <dbReference type="EMBL" id="VDO13306.1"/>
    </source>
</evidence>
<dbReference type="AlphaFoldDB" id="A0A0R3QAU0"/>